<dbReference type="SUPFAM" id="SSF57850">
    <property type="entry name" value="RING/U-box"/>
    <property type="match status" value="1"/>
</dbReference>
<dbReference type="AlphaFoldDB" id="A0A813LCR5"/>
<dbReference type="PROSITE" id="PS50089">
    <property type="entry name" value="ZF_RING_2"/>
    <property type="match status" value="1"/>
</dbReference>
<dbReference type="SMART" id="SM00184">
    <property type="entry name" value="RING"/>
    <property type="match status" value="1"/>
</dbReference>
<protein>
    <recommendedName>
        <fullName evidence="2">RING-type domain-containing protein</fullName>
    </recommendedName>
</protein>
<reference evidence="3" key="1">
    <citation type="submission" date="2021-02" db="EMBL/GenBank/DDBJ databases">
        <authorList>
            <person name="Dougan E. K."/>
            <person name="Rhodes N."/>
            <person name="Thang M."/>
            <person name="Chan C."/>
        </authorList>
    </citation>
    <scope>NUCLEOTIDE SEQUENCE</scope>
</reference>
<dbReference type="GO" id="GO:0008270">
    <property type="term" value="F:zinc ion binding"/>
    <property type="evidence" value="ECO:0007669"/>
    <property type="project" value="UniProtKB-KW"/>
</dbReference>
<dbReference type="InterPro" id="IPR013083">
    <property type="entry name" value="Znf_RING/FYVE/PHD"/>
</dbReference>
<evidence type="ECO:0000313" key="4">
    <source>
        <dbReference type="Proteomes" id="UP000626109"/>
    </source>
</evidence>
<accession>A0A813LCR5</accession>
<evidence type="ECO:0000259" key="2">
    <source>
        <dbReference type="PROSITE" id="PS50089"/>
    </source>
</evidence>
<dbReference type="Gene3D" id="3.30.40.10">
    <property type="entry name" value="Zinc/RING finger domain, C3HC4 (zinc finger)"/>
    <property type="match status" value="1"/>
</dbReference>
<proteinExistence type="predicted"/>
<keyword evidence="1" id="KW-0863">Zinc-finger</keyword>
<feature type="domain" description="RING-type" evidence="2">
    <location>
        <begin position="47"/>
        <end position="91"/>
    </location>
</feature>
<keyword evidence="1" id="KW-0479">Metal-binding</keyword>
<evidence type="ECO:0000313" key="3">
    <source>
        <dbReference type="EMBL" id="CAE8726948.1"/>
    </source>
</evidence>
<organism evidence="3 4">
    <name type="scientific">Polarella glacialis</name>
    <name type="common">Dinoflagellate</name>
    <dbReference type="NCBI Taxonomy" id="89957"/>
    <lineage>
        <taxon>Eukaryota</taxon>
        <taxon>Sar</taxon>
        <taxon>Alveolata</taxon>
        <taxon>Dinophyceae</taxon>
        <taxon>Suessiales</taxon>
        <taxon>Suessiaceae</taxon>
        <taxon>Polarella</taxon>
    </lineage>
</organism>
<dbReference type="Proteomes" id="UP000626109">
    <property type="component" value="Unassembled WGS sequence"/>
</dbReference>
<keyword evidence="1" id="KW-0862">Zinc</keyword>
<dbReference type="EMBL" id="CAJNNW010035306">
    <property type="protein sequence ID" value="CAE8726948.1"/>
    <property type="molecule type" value="Genomic_DNA"/>
</dbReference>
<sequence length="170" mass="19112">CSPVFCPNSPVCGSFVPRWVLDTNGGLCRHCNTCFGPLQFVEAASDCPVCFDSDCLQVRFPCGHSLCTECFSKPLRSVQEQPPTEQEFGCPASDDLDVQDTFIEAWRAAQPSRAATFDAALDRWDALDSERRCEFLEVLRRCPLCRRLNPLSGDFVTWRPAQAVPMEWHC</sequence>
<evidence type="ECO:0000256" key="1">
    <source>
        <dbReference type="PROSITE-ProRule" id="PRU00175"/>
    </source>
</evidence>
<name>A0A813LCR5_POLGL</name>
<feature type="non-terminal residue" evidence="3">
    <location>
        <position position="170"/>
    </location>
</feature>
<gene>
    <name evidence="3" type="ORF">PGLA2088_LOCUS44652</name>
</gene>
<comment type="caution">
    <text evidence="3">The sequence shown here is derived from an EMBL/GenBank/DDBJ whole genome shotgun (WGS) entry which is preliminary data.</text>
</comment>
<dbReference type="InterPro" id="IPR001841">
    <property type="entry name" value="Znf_RING"/>
</dbReference>